<accession>G0UNZ0</accession>
<dbReference type="VEuPathDB" id="TriTrypDB:TcIL3000_6_3530"/>
<evidence type="ECO:0000313" key="1">
    <source>
        <dbReference type="EMBL" id="CCC91101.1"/>
    </source>
</evidence>
<sequence>MTTLYPRALVYTRDVVQYSFVFLSLLQSSNSTISSPLPLHCFTLSHWEEKVIAAVARCTTPKIIRKARVMPSIVKRPLWSYFVPTTWASKLHRVSYHAPLLMFGVSAFALVARQSYYRGALADEDDKTCDRIDRRAYVALPDGRMALVYPIVDTQLTPTRALLALFDMINPMP</sequence>
<protein>
    <submittedName>
        <fullName evidence="1">Uncharacterized protein</fullName>
    </submittedName>
</protein>
<gene>
    <name evidence="1" type="ORF">TCIL3000_6_3530</name>
</gene>
<dbReference type="EMBL" id="HE575319">
    <property type="protein sequence ID" value="CCC91101.1"/>
    <property type="molecule type" value="Genomic_DNA"/>
</dbReference>
<name>G0UNZ0_TRYCI</name>
<organism evidence="1">
    <name type="scientific">Trypanosoma congolense (strain IL3000)</name>
    <dbReference type="NCBI Taxonomy" id="1068625"/>
    <lineage>
        <taxon>Eukaryota</taxon>
        <taxon>Discoba</taxon>
        <taxon>Euglenozoa</taxon>
        <taxon>Kinetoplastea</taxon>
        <taxon>Metakinetoplastina</taxon>
        <taxon>Trypanosomatida</taxon>
        <taxon>Trypanosomatidae</taxon>
        <taxon>Trypanosoma</taxon>
        <taxon>Nannomonas</taxon>
    </lineage>
</organism>
<dbReference type="AlphaFoldDB" id="G0UNZ0"/>
<reference evidence="1" key="1">
    <citation type="journal article" date="2012" name="Proc. Natl. Acad. Sci. U.S.A.">
        <title>Antigenic diversity is generated by distinct evolutionary mechanisms in African trypanosome species.</title>
        <authorList>
            <person name="Jackson A.P."/>
            <person name="Berry A."/>
            <person name="Aslett M."/>
            <person name="Allison H.C."/>
            <person name="Burton P."/>
            <person name="Vavrova-Anderson J."/>
            <person name="Brown R."/>
            <person name="Browne H."/>
            <person name="Corton N."/>
            <person name="Hauser H."/>
            <person name="Gamble J."/>
            <person name="Gilderthorp R."/>
            <person name="Marcello L."/>
            <person name="McQuillan J."/>
            <person name="Otto T.D."/>
            <person name="Quail M.A."/>
            <person name="Sanders M.J."/>
            <person name="van Tonder A."/>
            <person name="Ginger M.L."/>
            <person name="Field M.C."/>
            <person name="Barry J.D."/>
            <person name="Hertz-Fowler C."/>
            <person name="Berriman M."/>
        </authorList>
    </citation>
    <scope>NUCLEOTIDE SEQUENCE</scope>
    <source>
        <strain evidence="1">IL3000</strain>
    </source>
</reference>
<proteinExistence type="predicted"/>